<dbReference type="InterPro" id="IPR007085">
    <property type="entry name" value="DNA/pantothenate-metab_flavo_C"/>
</dbReference>
<evidence type="ECO:0000256" key="2">
    <source>
        <dbReference type="ARBA" id="ARBA00023239"/>
    </source>
</evidence>
<evidence type="ECO:0000256" key="3">
    <source>
        <dbReference type="HAMAP-Rule" id="MF_02225"/>
    </source>
</evidence>
<dbReference type="Pfam" id="PF04127">
    <property type="entry name" value="DFP"/>
    <property type="match status" value="1"/>
</dbReference>
<dbReference type="EMBL" id="BAABIP010000015">
    <property type="protein sequence ID" value="GAA4768269.1"/>
    <property type="molecule type" value="Genomic_DNA"/>
</dbReference>
<dbReference type="SUPFAM" id="SSF102645">
    <property type="entry name" value="CoaB-like"/>
    <property type="match status" value="1"/>
</dbReference>
<feature type="domain" description="Flavoprotein" evidence="5">
    <location>
        <begin position="7"/>
        <end position="178"/>
    </location>
</feature>
<feature type="binding site" evidence="3">
    <location>
        <position position="341"/>
    </location>
    <ligand>
        <name>CTP</name>
        <dbReference type="ChEBI" id="CHEBI:37563"/>
    </ligand>
</feature>
<dbReference type="SUPFAM" id="SSF52507">
    <property type="entry name" value="Homo-oligomeric flavin-containing Cys decarboxylases, HFCD"/>
    <property type="match status" value="1"/>
</dbReference>
<comment type="cofactor">
    <cofactor evidence="3">
        <name>FMN</name>
        <dbReference type="ChEBI" id="CHEBI:58210"/>
    </cofactor>
    <text evidence="3">Binds 1 FMN per subunit.</text>
</comment>
<reference evidence="8" key="1">
    <citation type="journal article" date="2019" name="Int. J. Syst. Evol. Microbiol.">
        <title>The Global Catalogue of Microorganisms (GCM) 10K type strain sequencing project: providing services to taxonomists for standard genome sequencing and annotation.</title>
        <authorList>
            <consortium name="The Broad Institute Genomics Platform"/>
            <consortium name="The Broad Institute Genome Sequencing Center for Infectious Disease"/>
            <person name="Wu L."/>
            <person name="Ma J."/>
        </authorList>
    </citation>
    <scope>NUCLEOTIDE SEQUENCE [LARGE SCALE GENOMIC DNA]</scope>
    <source>
        <strain evidence="8">JCM 18198</strain>
    </source>
</reference>
<dbReference type="GO" id="GO:0016874">
    <property type="term" value="F:ligase activity"/>
    <property type="evidence" value="ECO:0007669"/>
    <property type="project" value="UniProtKB-KW"/>
</dbReference>
<keyword evidence="1 3" id="KW-0210">Decarboxylase</keyword>
<dbReference type="HAMAP" id="MF_02225">
    <property type="entry name" value="CoaBC"/>
    <property type="match status" value="1"/>
</dbReference>
<keyword evidence="3 4" id="KW-0285">Flavoprotein</keyword>
<proteinExistence type="inferred from homology"/>
<organism evidence="7 8">
    <name type="scientific">Flavobacterium hankyongi</name>
    <dbReference type="NCBI Taxonomy" id="1176532"/>
    <lineage>
        <taxon>Bacteria</taxon>
        <taxon>Pseudomonadati</taxon>
        <taxon>Bacteroidota</taxon>
        <taxon>Flavobacteriia</taxon>
        <taxon>Flavobacteriales</taxon>
        <taxon>Flavobacteriaceae</taxon>
        <taxon>Flavobacterium</taxon>
    </lineage>
</organism>
<feature type="binding site" evidence="3">
    <location>
        <position position="293"/>
    </location>
    <ligand>
        <name>CTP</name>
        <dbReference type="ChEBI" id="CHEBI:37563"/>
    </ligand>
</feature>
<evidence type="ECO:0000256" key="1">
    <source>
        <dbReference type="ARBA" id="ARBA00022793"/>
    </source>
</evidence>
<feature type="binding site" evidence="3">
    <location>
        <position position="283"/>
    </location>
    <ligand>
        <name>CTP</name>
        <dbReference type="ChEBI" id="CHEBI:37563"/>
    </ligand>
</feature>
<feature type="binding site" evidence="3">
    <location>
        <position position="345"/>
    </location>
    <ligand>
        <name>CTP</name>
        <dbReference type="ChEBI" id="CHEBI:37563"/>
    </ligand>
</feature>
<dbReference type="Proteomes" id="UP001500141">
    <property type="component" value="Unassembled WGS sequence"/>
</dbReference>
<comment type="function">
    <text evidence="3">Catalyzes two sequential steps in the biosynthesis of coenzyme A. In the first step cysteine is conjugated to 4'-phosphopantothenate to form 4-phosphopantothenoylcysteine. In the second step the latter compound is decarboxylated to form 4'-phosphopantotheine.</text>
</comment>
<keyword evidence="3 4" id="KW-0288">FMN</keyword>
<comment type="similarity">
    <text evidence="3 4">In the C-terminal section; belongs to the PPC synthetase family.</text>
</comment>
<evidence type="ECO:0000313" key="7">
    <source>
        <dbReference type="EMBL" id="GAA4768269.1"/>
    </source>
</evidence>
<dbReference type="InterPro" id="IPR036551">
    <property type="entry name" value="Flavin_trans-like"/>
</dbReference>
<comment type="cofactor">
    <cofactor evidence="3">
        <name>Mg(2+)</name>
        <dbReference type="ChEBI" id="CHEBI:18420"/>
    </cofactor>
</comment>
<keyword evidence="3 4" id="KW-0436">Ligase</keyword>
<evidence type="ECO:0000259" key="6">
    <source>
        <dbReference type="Pfam" id="PF04127"/>
    </source>
</evidence>
<keyword evidence="2 3" id="KW-0456">Lyase</keyword>
<comment type="catalytic activity">
    <reaction evidence="3 4">
        <text>N-[(R)-4-phosphopantothenoyl]-L-cysteine + H(+) = (R)-4'-phosphopantetheine + CO2</text>
        <dbReference type="Rhea" id="RHEA:16793"/>
        <dbReference type="ChEBI" id="CHEBI:15378"/>
        <dbReference type="ChEBI" id="CHEBI:16526"/>
        <dbReference type="ChEBI" id="CHEBI:59458"/>
        <dbReference type="ChEBI" id="CHEBI:61723"/>
        <dbReference type="EC" id="4.1.1.36"/>
    </reaction>
</comment>
<dbReference type="InterPro" id="IPR003382">
    <property type="entry name" value="Flavoprotein"/>
</dbReference>
<evidence type="ECO:0000256" key="4">
    <source>
        <dbReference type="RuleBase" id="RU364078"/>
    </source>
</evidence>
<dbReference type="PANTHER" id="PTHR14359:SF6">
    <property type="entry name" value="PHOSPHOPANTOTHENOYLCYSTEINE DECARBOXYLASE"/>
    <property type="match status" value="1"/>
</dbReference>
<dbReference type="InterPro" id="IPR005252">
    <property type="entry name" value="CoaBC"/>
</dbReference>
<comment type="catalytic activity">
    <reaction evidence="3 4">
        <text>(R)-4'-phosphopantothenate + L-cysteine + CTP = N-[(R)-4-phosphopantothenoyl]-L-cysteine + CMP + diphosphate + H(+)</text>
        <dbReference type="Rhea" id="RHEA:19397"/>
        <dbReference type="ChEBI" id="CHEBI:10986"/>
        <dbReference type="ChEBI" id="CHEBI:15378"/>
        <dbReference type="ChEBI" id="CHEBI:33019"/>
        <dbReference type="ChEBI" id="CHEBI:35235"/>
        <dbReference type="ChEBI" id="CHEBI:37563"/>
        <dbReference type="ChEBI" id="CHEBI:59458"/>
        <dbReference type="ChEBI" id="CHEBI:60377"/>
        <dbReference type="EC" id="6.3.2.5"/>
    </reaction>
</comment>
<feature type="region of interest" description="Phosphopantothenate--cysteine ligase" evidence="3">
    <location>
        <begin position="194"/>
        <end position="402"/>
    </location>
</feature>
<dbReference type="Pfam" id="PF02441">
    <property type="entry name" value="Flavoprotein"/>
    <property type="match status" value="1"/>
</dbReference>
<comment type="pathway">
    <text evidence="3 4">Cofactor biosynthesis; coenzyme A biosynthesis; CoA from (R)-pantothenate: step 3/5.</text>
</comment>
<comment type="function">
    <text evidence="4">Catalyzes two steps in the biosynthesis of coenzyme A. In the first step cysteine is conjugated to 4'-phosphopantothenate to form 4-phosphopantothenoylcysteine, in the latter compound is decarboxylated to form 4'-phosphopantotheine.</text>
</comment>
<gene>
    <name evidence="3 7" type="primary">coaBC</name>
    <name evidence="7" type="ORF">GCM10023230_17690</name>
</gene>
<dbReference type="EC" id="6.3.2.5" evidence="3"/>
<evidence type="ECO:0000259" key="5">
    <source>
        <dbReference type="Pfam" id="PF02441"/>
    </source>
</evidence>
<dbReference type="PANTHER" id="PTHR14359">
    <property type="entry name" value="HOMO-OLIGOMERIC FLAVIN CONTAINING CYS DECARBOXYLASE FAMILY"/>
    <property type="match status" value="1"/>
</dbReference>
<dbReference type="InterPro" id="IPR035929">
    <property type="entry name" value="CoaB-like_sf"/>
</dbReference>
<keyword evidence="3" id="KW-0460">Magnesium</keyword>
<dbReference type="Gene3D" id="3.40.50.10300">
    <property type="entry name" value="CoaB-like"/>
    <property type="match status" value="1"/>
</dbReference>
<dbReference type="EC" id="4.1.1.36" evidence="3"/>
<comment type="similarity">
    <text evidence="3 4">In the N-terminal section; belongs to the HFCD (homo-oligomeric flavin containing Cys decarboxylase) superfamily.</text>
</comment>
<keyword evidence="8" id="KW-1185">Reference proteome</keyword>
<sequence>MSVLSGKKIILGVSGGIAAYKSALLVRLFIKAGAQVQVIMTPASLDFVTPLTLSTLSKNPVYSSFFNEDEGNGLWHNHVDMALWADYMIIAPATANTMSKMVNGNCDNLLIATYLSAKCPVYFAPAMDLDMYKHPSTLASFEALKRFGNTIIPAETGELASGLSGEGRMAEPENIISFLEKDIENKLPLKDKKILVTAGPTYEAIDPVRFIGNHSSGKMGFDIANAAANLGAQVTLVSGPTHLKTKNSAINLIRITSAEEMYHACHEYFNEVDVAIAAAAVADYRPKNVADQKIKKNDASFSIELEKTKDILASLGQIKKNQFLIGFALETENEIEHAKQKIQKKNLDLIVLNSLNDAGAGFGKPTNKVTFISKDFIIEPQDLKSKEEVALDIVNKIVEHYA</sequence>
<comment type="pathway">
    <text evidence="3 4">Cofactor biosynthesis; coenzyme A biosynthesis; CoA from (R)-pantothenate: step 2/5.</text>
</comment>
<dbReference type="RefSeq" id="WP_264542074.1">
    <property type="nucleotide sequence ID" value="NZ_BAABIP010000015.1"/>
</dbReference>
<name>A0ABP8ZWP8_9FLAO</name>
<feature type="region of interest" description="Phosphopantothenoylcysteine decarboxylase" evidence="3">
    <location>
        <begin position="1"/>
        <end position="193"/>
    </location>
</feature>
<accession>A0ABP8ZWP8</accession>
<feature type="binding site" evidence="3">
    <location>
        <position position="327"/>
    </location>
    <ligand>
        <name>CTP</name>
        <dbReference type="ChEBI" id="CHEBI:37563"/>
    </ligand>
</feature>
<dbReference type="NCBIfam" id="TIGR00521">
    <property type="entry name" value="coaBC_dfp"/>
    <property type="match status" value="1"/>
</dbReference>
<keyword evidence="3" id="KW-0511">Multifunctional enzyme</keyword>
<comment type="caution">
    <text evidence="7">The sequence shown here is derived from an EMBL/GenBank/DDBJ whole genome shotgun (WGS) entry which is preliminary data.</text>
</comment>
<dbReference type="Gene3D" id="3.40.50.1950">
    <property type="entry name" value="Flavin prenyltransferase-like"/>
    <property type="match status" value="1"/>
</dbReference>
<protein>
    <recommendedName>
        <fullName evidence="3">Coenzyme A biosynthesis bifunctional protein CoaBC</fullName>
    </recommendedName>
    <alternativeName>
        <fullName evidence="3">DNA/pantothenate metabolism flavoprotein</fullName>
    </alternativeName>
    <alternativeName>
        <fullName evidence="3">Phosphopantothenoylcysteine synthetase/decarboxylase</fullName>
        <shortName evidence="3">PPCS-PPCDC</shortName>
    </alternativeName>
    <domain>
        <recommendedName>
            <fullName evidence="3">Phosphopantothenoylcysteine decarboxylase</fullName>
            <shortName evidence="3">PPC decarboxylase</shortName>
            <shortName evidence="3">PPC-DC</shortName>
            <ecNumber evidence="3">4.1.1.36</ecNumber>
        </recommendedName>
        <alternativeName>
            <fullName evidence="3">CoaC</fullName>
        </alternativeName>
    </domain>
    <domain>
        <recommendedName>
            <fullName evidence="3">Phosphopantothenate--cysteine ligase</fullName>
            <ecNumber evidence="3">6.3.2.5</ecNumber>
        </recommendedName>
        <alternativeName>
            <fullName evidence="3">CoaB</fullName>
        </alternativeName>
        <alternativeName>
            <fullName evidence="3">Phosphopantothenoylcysteine synthetase</fullName>
            <shortName evidence="3">PPC synthetase</shortName>
            <shortName evidence="3">PPC-S</shortName>
        </alternativeName>
    </domain>
</protein>
<feature type="domain" description="DNA/pantothenate metabolism flavoprotein C-terminal" evidence="6">
    <location>
        <begin position="189"/>
        <end position="399"/>
    </location>
</feature>
<keyword evidence="3" id="KW-0479">Metal-binding</keyword>
<evidence type="ECO:0000313" key="8">
    <source>
        <dbReference type="Proteomes" id="UP001500141"/>
    </source>
</evidence>
<comment type="caution">
    <text evidence="3">Lacks conserved residue(s) required for the propagation of feature annotation.</text>
</comment>